<keyword evidence="1" id="KW-1133">Transmembrane helix</keyword>
<evidence type="ECO:0000256" key="1">
    <source>
        <dbReference type="SAM" id="Phobius"/>
    </source>
</evidence>
<comment type="caution">
    <text evidence="2">The sequence shown here is derived from an EMBL/GenBank/DDBJ whole genome shotgun (WGS) entry which is preliminary data.</text>
</comment>
<sequence length="441" mass="50750">MPEPKNSSMMDTLKVVKDISIALTFSIYFSGFLFVTAKYSVFINDLSPFDIISSSLPTTLDLYLRNGVFVCCTLLISYVVAFYLYTPISNISKGRKKTKKKRIVKLRLSANGAVRSALEMIPPAIVPGIIIELSHYNIYVIHVMFILTFIYLFIWYFRVKAYIISEIEKENAVISEILDTNGVPETQPVSKFNNSLLSVLELKLIRRRISNGTNAYYLMIFLFFTSLFICVYGVSLQKGKLISLSEGVGAYKIANVYYDNSNNYQQFYVLDVSKDLLIGYYNNKASIVPISKISRLDINSVKLKNDIKKLGDIKTANINSDQHEIANTILKYYQLRIIDKDSSELLSVITDDFYQSNYKIHSLDSIAKRWNVNNEYNGHPLNEYIGVELSIPEMLYDGSYEVYVYEMWNKYDDTARYIMTKENGSWKIDHLESNKYSISFE</sequence>
<dbReference type="AlphaFoldDB" id="A0A7X0RPC1"/>
<dbReference type="EMBL" id="JACJVP010000006">
    <property type="protein sequence ID" value="MBB6670051.1"/>
    <property type="molecule type" value="Genomic_DNA"/>
</dbReference>
<organism evidence="2 3">
    <name type="scientific">Cohnella nanjingensis</name>
    <dbReference type="NCBI Taxonomy" id="1387779"/>
    <lineage>
        <taxon>Bacteria</taxon>
        <taxon>Bacillati</taxon>
        <taxon>Bacillota</taxon>
        <taxon>Bacilli</taxon>
        <taxon>Bacillales</taxon>
        <taxon>Paenibacillaceae</taxon>
        <taxon>Cohnella</taxon>
    </lineage>
</organism>
<feature type="transmembrane region" description="Helical" evidence="1">
    <location>
        <begin position="62"/>
        <end position="85"/>
    </location>
</feature>
<evidence type="ECO:0000313" key="2">
    <source>
        <dbReference type="EMBL" id="MBB6670051.1"/>
    </source>
</evidence>
<gene>
    <name evidence="2" type="ORF">H7C19_05050</name>
</gene>
<keyword evidence="1" id="KW-0812">Transmembrane</keyword>
<name>A0A7X0RPC1_9BACL</name>
<keyword evidence="3" id="KW-1185">Reference proteome</keyword>
<protein>
    <submittedName>
        <fullName evidence="2">Uncharacterized protein</fullName>
    </submittedName>
</protein>
<accession>A0A7X0RPC1</accession>
<dbReference type="RefSeq" id="WP_185141487.1">
    <property type="nucleotide sequence ID" value="NZ_JACJVP010000006.1"/>
</dbReference>
<dbReference type="Proteomes" id="UP000547209">
    <property type="component" value="Unassembled WGS sequence"/>
</dbReference>
<reference evidence="2 3" key="1">
    <citation type="submission" date="2020-08" db="EMBL/GenBank/DDBJ databases">
        <title>Cohnella phylogeny.</title>
        <authorList>
            <person name="Dunlap C."/>
        </authorList>
    </citation>
    <scope>NUCLEOTIDE SEQUENCE [LARGE SCALE GENOMIC DNA]</scope>
    <source>
        <strain evidence="2 3">DSM 28246</strain>
    </source>
</reference>
<keyword evidence="1" id="KW-0472">Membrane</keyword>
<proteinExistence type="predicted"/>
<feature type="transmembrane region" description="Helical" evidence="1">
    <location>
        <begin position="106"/>
        <end position="130"/>
    </location>
</feature>
<feature type="transmembrane region" description="Helical" evidence="1">
    <location>
        <begin position="136"/>
        <end position="157"/>
    </location>
</feature>
<evidence type="ECO:0000313" key="3">
    <source>
        <dbReference type="Proteomes" id="UP000547209"/>
    </source>
</evidence>
<feature type="transmembrane region" description="Helical" evidence="1">
    <location>
        <begin position="21"/>
        <end position="42"/>
    </location>
</feature>
<feature type="transmembrane region" description="Helical" evidence="1">
    <location>
        <begin position="215"/>
        <end position="234"/>
    </location>
</feature>